<dbReference type="FunFam" id="3.40.30.10:FF:000045">
    <property type="entry name" value="Disulfide-isomerase A3"/>
    <property type="match status" value="1"/>
</dbReference>
<dbReference type="FunFam" id="3.40.30.10:FF:000107">
    <property type="entry name" value="Protein disulfide-isomerase 5-2"/>
    <property type="match status" value="1"/>
</dbReference>
<dbReference type="GO" id="GO:0009986">
    <property type="term" value="C:cell surface"/>
    <property type="evidence" value="ECO:0007669"/>
    <property type="project" value="TreeGrafter"/>
</dbReference>
<dbReference type="CDD" id="cd02961">
    <property type="entry name" value="PDI_a_family"/>
    <property type="match status" value="2"/>
</dbReference>
<feature type="chain" id="PRO_5043089009" description="Protein disulfide-isomerase" evidence="13">
    <location>
        <begin position="32"/>
        <end position="644"/>
    </location>
</feature>
<dbReference type="InterPro" id="IPR013766">
    <property type="entry name" value="Thioredoxin_domain"/>
</dbReference>
<keyword evidence="16" id="KW-1185">Reference proteome</keyword>
<dbReference type="PROSITE" id="PS00194">
    <property type="entry name" value="THIOREDOXIN_1"/>
    <property type="match status" value="3"/>
</dbReference>
<comment type="subcellular location">
    <subcellularLocation>
        <location evidence="2">Endoplasmic reticulum lumen</location>
    </subcellularLocation>
</comment>
<dbReference type="GO" id="GO:0005788">
    <property type="term" value="C:endoplasmic reticulum lumen"/>
    <property type="evidence" value="ECO:0007669"/>
    <property type="project" value="UniProtKB-SubCell"/>
</dbReference>
<dbReference type="GO" id="GO:0034976">
    <property type="term" value="P:response to endoplasmic reticulum stress"/>
    <property type="evidence" value="ECO:0007669"/>
    <property type="project" value="TreeGrafter"/>
</dbReference>
<dbReference type="PANTHER" id="PTHR18929">
    <property type="entry name" value="PROTEIN DISULFIDE ISOMERASE"/>
    <property type="match status" value="1"/>
</dbReference>
<dbReference type="PANTHER" id="PTHR18929:SF210">
    <property type="entry name" value="PROTEIN DISULFIDE-ISOMERASE A4"/>
    <property type="match status" value="1"/>
</dbReference>
<reference evidence="15 16" key="1">
    <citation type="journal article" date="2021" name="Elife">
        <title>Chloroplast acquisition without the gene transfer in kleptoplastic sea slugs, Plakobranchus ocellatus.</title>
        <authorList>
            <person name="Maeda T."/>
            <person name="Takahashi S."/>
            <person name="Yoshida T."/>
            <person name="Shimamura S."/>
            <person name="Takaki Y."/>
            <person name="Nagai Y."/>
            <person name="Toyoda A."/>
            <person name="Suzuki Y."/>
            <person name="Arimoto A."/>
            <person name="Ishii H."/>
            <person name="Satoh N."/>
            <person name="Nishiyama T."/>
            <person name="Hasebe M."/>
            <person name="Maruyama T."/>
            <person name="Minagawa J."/>
            <person name="Obokata J."/>
            <person name="Shigenobu S."/>
        </authorList>
    </citation>
    <scope>NUCLEOTIDE SEQUENCE [LARGE SCALE GENOMIC DNA]</scope>
</reference>
<organism evidence="15 16">
    <name type="scientific">Elysia marginata</name>
    <dbReference type="NCBI Taxonomy" id="1093978"/>
    <lineage>
        <taxon>Eukaryota</taxon>
        <taxon>Metazoa</taxon>
        <taxon>Spiralia</taxon>
        <taxon>Lophotrochozoa</taxon>
        <taxon>Mollusca</taxon>
        <taxon>Gastropoda</taxon>
        <taxon>Heterobranchia</taxon>
        <taxon>Euthyneura</taxon>
        <taxon>Panpulmonata</taxon>
        <taxon>Sacoglossa</taxon>
        <taxon>Placobranchoidea</taxon>
        <taxon>Plakobranchidae</taxon>
        <taxon>Elysia</taxon>
    </lineage>
</organism>
<dbReference type="Pfam" id="PF00085">
    <property type="entry name" value="Thioredoxin"/>
    <property type="match status" value="3"/>
</dbReference>
<evidence type="ECO:0000256" key="8">
    <source>
        <dbReference type="ARBA" id="ARBA00023157"/>
    </source>
</evidence>
<evidence type="ECO:0000256" key="13">
    <source>
        <dbReference type="RuleBase" id="RU361130"/>
    </source>
</evidence>
<dbReference type="InterPro" id="IPR005792">
    <property type="entry name" value="Prot_disulphide_isomerase"/>
</dbReference>
<dbReference type="PRINTS" id="PR00421">
    <property type="entry name" value="THIOREDOXIN"/>
</dbReference>
<dbReference type="PROSITE" id="PS51352">
    <property type="entry name" value="THIOREDOXIN_2"/>
    <property type="match status" value="3"/>
</dbReference>
<comment type="caution">
    <text evidence="15">The sequence shown here is derived from an EMBL/GenBank/DDBJ whole genome shotgun (WGS) entry which is preliminary data.</text>
</comment>
<proteinExistence type="inferred from homology"/>
<dbReference type="NCBIfam" id="TIGR01126">
    <property type="entry name" value="pdi_dom"/>
    <property type="match status" value="3"/>
</dbReference>
<evidence type="ECO:0000256" key="3">
    <source>
        <dbReference type="ARBA" id="ARBA00006347"/>
    </source>
</evidence>
<keyword evidence="8 11" id="KW-1015">Disulfide bond</keyword>
<dbReference type="CDD" id="cd02995">
    <property type="entry name" value="PDI_a_PDI_a'_C"/>
    <property type="match status" value="1"/>
</dbReference>
<dbReference type="GO" id="GO:0003756">
    <property type="term" value="F:protein disulfide isomerase activity"/>
    <property type="evidence" value="ECO:0007669"/>
    <property type="project" value="UniProtKB-EC"/>
</dbReference>
<dbReference type="AlphaFoldDB" id="A0AAV4GMT2"/>
<feature type="disulfide bond" description="Redox-active" evidence="11">
    <location>
        <begin position="554"/>
        <end position="557"/>
    </location>
</feature>
<evidence type="ECO:0000256" key="5">
    <source>
        <dbReference type="ARBA" id="ARBA00022729"/>
    </source>
</evidence>
<dbReference type="Gene3D" id="3.40.30.10">
    <property type="entry name" value="Glutaredoxin"/>
    <property type="match status" value="5"/>
</dbReference>
<evidence type="ECO:0000256" key="6">
    <source>
        <dbReference type="ARBA" id="ARBA00022737"/>
    </source>
</evidence>
<keyword evidence="7" id="KW-0256">Endoplasmic reticulum</keyword>
<feature type="disulfide bond" description="Redox-active" evidence="11">
    <location>
        <begin position="204"/>
        <end position="207"/>
    </location>
</feature>
<comment type="catalytic activity">
    <reaction evidence="1 13">
        <text>Catalyzes the rearrangement of -S-S- bonds in proteins.</text>
        <dbReference type="EC" id="5.3.4.1"/>
    </reaction>
</comment>
<feature type="signal peptide" evidence="13">
    <location>
        <begin position="1"/>
        <end position="31"/>
    </location>
</feature>
<feature type="domain" description="Thioredoxin" evidence="14">
    <location>
        <begin position="475"/>
        <end position="633"/>
    </location>
</feature>
<dbReference type="InterPro" id="IPR036249">
    <property type="entry name" value="Thioredoxin-like_sf"/>
</dbReference>
<feature type="domain" description="Thioredoxin" evidence="14">
    <location>
        <begin position="169"/>
        <end position="283"/>
    </location>
</feature>
<dbReference type="GO" id="GO:0006457">
    <property type="term" value="P:protein folding"/>
    <property type="evidence" value="ECO:0007669"/>
    <property type="project" value="TreeGrafter"/>
</dbReference>
<evidence type="ECO:0000256" key="9">
    <source>
        <dbReference type="ARBA" id="ARBA00023235"/>
    </source>
</evidence>
<name>A0AAV4GMT2_9GAST</name>
<protein>
    <recommendedName>
        <fullName evidence="4 13">Protein disulfide-isomerase</fullName>
        <ecNumber evidence="4 13">5.3.4.1</ecNumber>
    </recommendedName>
</protein>
<keyword evidence="6" id="KW-0677">Repeat</keyword>
<evidence type="ECO:0000256" key="12">
    <source>
        <dbReference type="RuleBase" id="RU004208"/>
    </source>
</evidence>
<dbReference type="EMBL" id="BMAT01001486">
    <property type="protein sequence ID" value="GFR86779.1"/>
    <property type="molecule type" value="Genomic_DNA"/>
</dbReference>
<evidence type="ECO:0000259" key="14">
    <source>
        <dbReference type="PROSITE" id="PS51352"/>
    </source>
</evidence>
<evidence type="ECO:0000256" key="7">
    <source>
        <dbReference type="ARBA" id="ARBA00022824"/>
    </source>
</evidence>
<evidence type="ECO:0000256" key="11">
    <source>
        <dbReference type="PIRSR" id="PIRSR605792-51"/>
    </source>
</evidence>
<dbReference type="InterPro" id="IPR005788">
    <property type="entry name" value="PDI_thioredoxin-like_dom"/>
</dbReference>
<evidence type="ECO:0000313" key="15">
    <source>
        <dbReference type="EMBL" id="GFR86779.1"/>
    </source>
</evidence>
<keyword evidence="9 13" id="KW-0413">Isomerase</keyword>
<evidence type="ECO:0000256" key="1">
    <source>
        <dbReference type="ARBA" id="ARBA00001182"/>
    </source>
</evidence>
<comment type="similarity">
    <text evidence="3 12">Belongs to the protein disulfide isomerase family.</text>
</comment>
<gene>
    <name evidence="15" type="ORF">ElyMa_000729600</name>
</gene>
<sequence>MVTLQKSPKLQRLAFLTLILMVLEHAHIVMAQEEDGEDLELQTSAPDSVEELEDGVRVEDSVLVLTASNFDDQVKKHPILLVEFYAPWCGHCKNLAPEYAAAAAELAKSDPPVALGKVDATVHDELAQRFEVSGYPTLRFFRDGKDFEYDGPRNKDGIVDYMKERAAPEWEPEPDAVVTLTKDDFDEVVQREKLMLVEFYAPWCGHCKRLAPLYEKAAKQLKKQDPPIILAKVDATQESDLANKYDVSGYPTLKLFRSGRASEYKGKRDSEYDIVSFMLGQVGDGAKEVKTLKALKEFFYEDDITVVGFFDSEDDAKVSAYKDEADNNRDDFHFGIVFDQEVRKAYKVNPNSVVVFNPERYYTKYEPKWYVLEIKDDTTSEDVHKFVTDHSLPLVGAYSPPLQKRYEEKRPLCLVFYSVDFSFEHKEATQFWRKKIAAVANKYRDITFAVADDEENAKMLEAAGLGDSGEELNVLLLGAEGEKFPMEPMEEYESDDLKEFLDKYKKGKLKAYLKSQRPPKKQSGPVTVVVGSTFDKIVKDPKKDVLIEFYAPWCGHCKNLEPKYETLAKKLKKEKNLVIAKMDATANDTPANYKASGFPTIYFAPSNNKESPLKYEGGRDVDDFMDYLKDHATVSFGKGAKEEL</sequence>
<dbReference type="Proteomes" id="UP000762676">
    <property type="component" value="Unassembled WGS sequence"/>
</dbReference>
<dbReference type="FunFam" id="3.40.30.10:FF:000023">
    <property type="entry name" value="Protein disulfide-isomerase"/>
    <property type="match status" value="1"/>
</dbReference>
<feature type="domain" description="Thioredoxin" evidence="14">
    <location>
        <begin position="39"/>
        <end position="167"/>
    </location>
</feature>
<dbReference type="EC" id="5.3.4.1" evidence="4 13"/>
<keyword evidence="10 11" id="KW-0676">Redox-active center</keyword>
<evidence type="ECO:0000256" key="10">
    <source>
        <dbReference type="ARBA" id="ARBA00023284"/>
    </source>
</evidence>
<evidence type="ECO:0000313" key="16">
    <source>
        <dbReference type="Proteomes" id="UP000762676"/>
    </source>
</evidence>
<dbReference type="SUPFAM" id="SSF52833">
    <property type="entry name" value="Thioredoxin-like"/>
    <property type="match status" value="5"/>
</dbReference>
<evidence type="ECO:0000256" key="4">
    <source>
        <dbReference type="ARBA" id="ARBA00012723"/>
    </source>
</evidence>
<evidence type="ECO:0000256" key="2">
    <source>
        <dbReference type="ARBA" id="ARBA00004319"/>
    </source>
</evidence>
<dbReference type="InterPro" id="IPR017937">
    <property type="entry name" value="Thioredoxin_CS"/>
</dbReference>
<dbReference type="Pfam" id="PF13848">
    <property type="entry name" value="Thioredoxin_6"/>
    <property type="match status" value="1"/>
</dbReference>
<keyword evidence="5 13" id="KW-0732">Signal</keyword>
<accession>A0AAV4GMT2</accession>
<dbReference type="NCBIfam" id="TIGR01130">
    <property type="entry name" value="ER_PDI_fam"/>
    <property type="match status" value="1"/>
</dbReference>